<organism evidence="6 7">
    <name type="scientific">Candidatus Wallbacteria bacterium GWC2_49_35</name>
    <dbReference type="NCBI Taxonomy" id="1817813"/>
    <lineage>
        <taxon>Bacteria</taxon>
        <taxon>Candidatus Walliibacteriota</taxon>
    </lineage>
</organism>
<dbReference type="InterPro" id="IPR003439">
    <property type="entry name" value="ABC_transporter-like_ATP-bd"/>
</dbReference>
<evidence type="ECO:0000256" key="1">
    <source>
        <dbReference type="ARBA" id="ARBA00005417"/>
    </source>
</evidence>
<evidence type="ECO:0000256" key="4">
    <source>
        <dbReference type="ARBA" id="ARBA00022840"/>
    </source>
</evidence>
<dbReference type="EMBL" id="MGFH01000096">
    <property type="protein sequence ID" value="OGM05812.1"/>
    <property type="molecule type" value="Genomic_DNA"/>
</dbReference>
<accession>A0A1F7WSP5</accession>
<dbReference type="PANTHER" id="PTHR43335">
    <property type="entry name" value="ABC TRANSPORTER, ATP-BINDING PROTEIN"/>
    <property type="match status" value="1"/>
</dbReference>
<dbReference type="AlphaFoldDB" id="A0A1F7WSP5"/>
<keyword evidence="2" id="KW-0813">Transport</keyword>
<dbReference type="Proteomes" id="UP000178735">
    <property type="component" value="Unassembled WGS sequence"/>
</dbReference>
<dbReference type="InterPro" id="IPR027417">
    <property type="entry name" value="P-loop_NTPase"/>
</dbReference>
<keyword evidence="4" id="KW-0067">ATP-binding</keyword>
<gene>
    <name evidence="6" type="ORF">A2008_02985</name>
</gene>
<evidence type="ECO:0000313" key="6">
    <source>
        <dbReference type="EMBL" id="OGM05812.1"/>
    </source>
</evidence>
<dbReference type="STRING" id="1817813.A2008_02985"/>
<evidence type="ECO:0000256" key="2">
    <source>
        <dbReference type="ARBA" id="ARBA00022448"/>
    </source>
</evidence>
<dbReference type="InterPro" id="IPR003593">
    <property type="entry name" value="AAA+_ATPase"/>
</dbReference>
<proteinExistence type="inferred from homology"/>
<dbReference type="SUPFAM" id="SSF52540">
    <property type="entry name" value="P-loop containing nucleoside triphosphate hydrolases"/>
    <property type="match status" value="1"/>
</dbReference>
<evidence type="ECO:0000259" key="5">
    <source>
        <dbReference type="PROSITE" id="PS50893"/>
    </source>
</evidence>
<dbReference type="SMART" id="SM00382">
    <property type="entry name" value="AAA"/>
    <property type="match status" value="1"/>
</dbReference>
<dbReference type="CDD" id="cd03230">
    <property type="entry name" value="ABC_DR_subfamily_A"/>
    <property type="match status" value="1"/>
</dbReference>
<reference evidence="6 7" key="1">
    <citation type="journal article" date="2016" name="Nat. Commun.">
        <title>Thousands of microbial genomes shed light on interconnected biogeochemical processes in an aquifer system.</title>
        <authorList>
            <person name="Anantharaman K."/>
            <person name="Brown C.T."/>
            <person name="Hug L.A."/>
            <person name="Sharon I."/>
            <person name="Castelle C.J."/>
            <person name="Probst A.J."/>
            <person name="Thomas B.C."/>
            <person name="Singh A."/>
            <person name="Wilkins M.J."/>
            <person name="Karaoz U."/>
            <person name="Brodie E.L."/>
            <person name="Williams K.H."/>
            <person name="Hubbard S.S."/>
            <person name="Banfield J.F."/>
        </authorList>
    </citation>
    <scope>NUCLEOTIDE SEQUENCE [LARGE SCALE GENOMIC DNA]</scope>
</reference>
<name>A0A1F7WSP5_9BACT</name>
<evidence type="ECO:0000313" key="7">
    <source>
        <dbReference type="Proteomes" id="UP000178735"/>
    </source>
</evidence>
<evidence type="ECO:0000256" key="3">
    <source>
        <dbReference type="ARBA" id="ARBA00022741"/>
    </source>
</evidence>
<dbReference type="PANTHER" id="PTHR43335:SF3">
    <property type="entry name" value="ABC TRANSPORTER"/>
    <property type="match status" value="1"/>
</dbReference>
<dbReference type="GO" id="GO:0005524">
    <property type="term" value="F:ATP binding"/>
    <property type="evidence" value="ECO:0007669"/>
    <property type="project" value="UniProtKB-KW"/>
</dbReference>
<sequence>MIEIKNLYKYYGSLMAVNNLNLSIEKGEIFGFIGPNGAGKSTTIKILSTLLNPSAGLCKINGINVVDDPYSVRRILGYMPDLFGLYEELKVCEYLDFFAACHKIPYRDRAAIINDILELTDLTIKKDSPVGGLSRGMKQRLCLAKTLIHDPLVLVLDEPASGLDPRGRVEMRMLLNELRKMGKTIFVSSHILTELADFCTSVGIIEGGRLVVSGRIEDVVKSQGVSRHIKIKVLDNLELCENILKSMPEISNIESAVLEKLFTFEMRADDQALADLLRHMITSGVPVVSFYDKGGNLEDIFMKVTKGQVS</sequence>
<dbReference type="Pfam" id="PF00005">
    <property type="entry name" value="ABC_tran"/>
    <property type="match status" value="1"/>
</dbReference>
<feature type="domain" description="ABC transporter" evidence="5">
    <location>
        <begin position="2"/>
        <end position="232"/>
    </location>
</feature>
<dbReference type="Gene3D" id="3.40.50.300">
    <property type="entry name" value="P-loop containing nucleotide triphosphate hydrolases"/>
    <property type="match status" value="1"/>
</dbReference>
<keyword evidence="3" id="KW-0547">Nucleotide-binding</keyword>
<dbReference type="PROSITE" id="PS50893">
    <property type="entry name" value="ABC_TRANSPORTER_2"/>
    <property type="match status" value="1"/>
</dbReference>
<protein>
    <recommendedName>
        <fullName evidence="5">ABC transporter domain-containing protein</fullName>
    </recommendedName>
</protein>
<comment type="similarity">
    <text evidence="1">Belongs to the ABC transporter superfamily.</text>
</comment>
<comment type="caution">
    <text evidence="6">The sequence shown here is derived from an EMBL/GenBank/DDBJ whole genome shotgun (WGS) entry which is preliminary data.</text>
</comment>
<dbReference type="GO" id="GO:0016887">
    <property type="term" value="F:ATP hydrolysis activity"/>
    <property type="evidence" value="ECO:0007669"/>
    <property type="project" value="InterPro"/>
</dbReference>